<dbReference type="Proteomes" id="UP000520814">
    <property type="component" value="Unassembled WGS sequence"/>
</dbReference>
<gene>
    <name evidence="1" type="ORF">HNQ39_002656</name>
</gene>
<protein>
    <submittedName>
        <fullName evidence="1">Uncharacterized protein</fullName>
    </submittedName>
</protein>
<accession>A0A7W9W796</accession>
<proteinExistence type="predicted"/>
<sequence length="34" mass="3658">MKRLLRLLDLLSTSATTAPLGLSALTPHGTQRPQ</sequence>
<organism evidence="1 2">
    <name type="scientific">Armatimonas rosea</name>
    <dbReference type="NCBI Taxonomy" id="685828"/>
    <lineage>
        <taxon>Bacteria</taxon>
        <taxon>Bacillati</taxon>
        <taxon>Armatimonadota</taxon>
        <taxon>Armatimonadia</taxon>
        <taxon>Armatimonadales</taxon>
        <taxon>Armatimonadaceae</taxon>
        <taxon>Armatimonas</taxon>
    </lineage>
</organism>
<reference evidence="1 2" key="1">
    <citation type="submission" date="2020-08" db="EMBL/GenBank/DDBJ databases">
        <title>Genomic Encyclopedia of Type Strains, Phase IV (KMG-IV): sequencing the most valuable type-strain genomes for metagenomic binning, comparative biology and taxonomic classification.</title>
        <authorList>
            <person name="Goeker M."/>
        </authorList>
    </citation>
    <scope>NUCLEOTIDE SEQUENCE [LARGE SCALE GENOMIC DNA]</scope>
    <source>
        <strain evidence="1 2">DSM 23562</strain>
    </source>
</reference>
<evidence type="ECO:0000313" key="1">
    <source>
        <dbReference type="EMBL" id="MBB6050865.1"/>
    </source>
</evidence>
<evidence type="ECO:0000313" key="2">
    <source>
        <dbReference type="Proteomes" id="UP000520814"/>
    </source>
</evidence>
<keyword evidence="2" id="KW-1185">Reference proteome</keyword>
<comment type="caution">
    <text evidence="1">The sequence shown here is derived from an EMBL/GenBank/DDBJ whole genome shotgun (WGS) entry which is preliminary data.</text>
</comment>
<name>A0A7W9W796_ARMRO</name>
<dbReference type="AlphaFoldDB" id="A0A7W9W796"/>
<dbReference type="EMBL" id="JACHGW010000002">
    <property type="protein sequence ID" value="MBB6050865.1"/>
    <property type="molecule type" value="Genomic_DNA"/>
</dbReference>